<name>A0A4Q0T2M6_9BACT</name>
<protein>
    <recommendedName>
        <fullName evidence="3">N-acetyltransferase domain-containing protein</fullName>
    </recommendedName>
</protein>
<gene>
    <name evidence="1" type="ORF">GRAN_0777</name>
</gene>
<dbReference type="Gene3D" id="3.40.630.30">
    <property type="match status" value="1"/>
</dbReference>
<dbReference type="Proteomes" id="UP000289437">
    <property type="component" value="Unassembled WGS sequence"/>
</dbReference>
<reference evidence="1 2" key="1">
    <citation type="submission" date="2018-11" db="EMBL/GenBank/DDBJ databases">
        <authorList>
            <person name="Mardanov A.V."/>
            <person name="Ravin N.V."/>
            <person name="Dedysh S.N."/>
        </authorList>
    </citation>
    <scope>NUCLEOTIDE SEQUENCE [LARGE SCALE GENOMIC DNA]</scope>
    <source>
        <strain evidence="1 2">AF10</strain>
    </source>
</reference>
<dbReference type="InterPro" id="IPR016181">
    <property type="entry name" value="Acyl_CoA_acyltransferase"/>
</dbReference>
<comment type="caution">
    <text evidence="1">The sequence shown here is derived from an EMBL/GenBank/DDBJ whole genome shotgun (WGS) entry which is preliminary data.</text>
</comment>
<sequence length="57" mass="6359">MGYACETLATRTFVAGHGPQNLASKALLLRLGFIFTHEEPWGAHGIMHPHYRLTLEP</sequence>
<evidence type="ECO:0000313" key="2">
    <source>
        <dbReference type="Proteomes" id="UP000289437"/>
    </source>
</evidence>
<evidence type="ECO:0000313" key="1">
    <source>
        <dbReference type="EMBL" id="RXH57467.1"/>
    </source>
</evidence>
<keyword evidence="2" id="KW-1185">Reference proteome</keyword>
<dbReference type="SUPFAM" id="SSF55729">
    <property type="entry name" value="Acyl-CoA N-acyltransferases (Nat)"/>
    <property type="match status" value="1"/>
</dbReference>
<dbReference type="AlphaFoldDB" id="A0A4Q0T2M6"/>
<dbReference type="EMBL" id="RDSM01000001">
    <property type="protein sequence ID" value="RXH57467.1"/>
    <property type="molecule type" value="Genomic_DNA"/>
</dbReference>
<proteinExistence type="predicted"/>
<evidence type="ECO:0008006" key="3">
    <source>
        <dbReference type="Google" id="ProtNLM"/>
    </source>
</evidence>
<accession>A0A4Q0T2M6</accession>
<reference evidence="2" key="2">
    <citation type="submission" date="2019-02" db="EMBL/GenBank/DDBJ databases">
        <title>Granulicella sibirica sp. nov., a psychrotolerant acidobacterium isolated from an organic soil layer in forested tundra, West Siberia.</title>
        <authorList>
            <person name="Oshkin I.Y."/>
            <person name="Kulichevskaya I.S."/>
            <person name="Rijpstra W.I.C."/>
            <person name="Sinninghe Damste J.S."/>
            <person name="Rakitin A.L."/>
            <person name="Ravin N.V."/>
            <person name="Dedysh S.N."/>
        </authorList>
    </citation>
    <scope>NUCLEOTIDE SEQUENCE [LARGE SCALE GENOMIC DNA]</scope>
    <source>
        <strain evidence="2">AF10</strain>
    </source>
</reference>
<organism evidence="1 2">
    <name type="scientific">Granulicella sibirica</name>
    <dbReference type="NCBI Taxonomy" id="2479048"/>
    <lineage>
        <taxon>Bacteria</taxon>
        <taxon>Pseudomonadati</taxon>
        <taxon>Acidobacteriota</taxon>
        <taxon>Terriglobia</taxon>
        <taxon>Terriglobales</taxon>
        <taxon>Acidobacteriaceae</taxon>
        <taxon>Granulicella</taxon>
    </lineage>
</organism>